<evidence type="ECO:0000259" key="9">
    <source>
        <dbReference type="Pfam" id="PF05036"/>
    </source>
</evidence>
<evidence type="ECO:0000256" key="4">
    <source>
        <dbReference type="ARBA" id="ARBA00022452"/>
    </source>
</evidence>
<keyword evidence="3" id="KW-0813">Transport</keyword>
<dbReference type="GO" id="GO:0042834">
    <property type="term" value="F:peptidoglycan binding"/>
    <property type="evidence" value="ECO:0007669"/>
    <property type="project" value="InterPro"/>
</dbReference>
<feature type="chain" id="PRO_5029482765" evidence="8">
    <location>
        <begin position="23"/>
        <end position="605"/>
    </location>
</feature>
<dbReference type="GO" id="GO:0009279">
    <property type="term" value="C:cell outer membrane"/>
    <property type="evidence" value="ECO:0007669"/>
    <property type="project" value="UniProtKB-SubCell"/>
</dbReference>
<evidence type="ECO:0000313" key="10">
    <source>
        <dbReference type="EMBL" id="QKJ26231.1"/>
    </source>
</evidence>
<dbReference type="GO" id="GO:0015288">
    <property type="term" value="F:porin activity"/>
    <property type="evidence" value="ECO:0007669"/>
    <property type="project" value="TreeGrafter"/>
</dbReference>
<dbReference type="InterPro" id="IPR036680">
    <property type="entry name" value="SPOR-like_sf"/>
</dbReference>
<dbReference type="EMBL" id="CP054051">
    <property type="protein sequence ID" value="QKJ26231.1"/>
    <property type="molecule type" value="Genomic_DNA"/>
</dbReference>
<dbReference type="Pfam" id="PF02321">
    <property type="entry name" value="OEP"/>
    <property type="match status" value="2"/>
</dbReference>
<keyword evidence="4" id="KW-1134">Transmembrane beta strand</keyword>
<evidence type="ECO:0000313" key="11">
    <source>
        <dbReference type="Proteomes" id="UP000509513"/>
    </source>
</evidence>
<dbReference type="InterPro" id="IPR010130">
    <property type="entry name" value="T1SS_OMP_TolC"/>
</dbReference>
<reference evidence="10 11" key="1">
    <citation type="submission" date="2020-05" db="EMBL/GenBank/DDBJ databases">
        <title>Complete genome sequencing of Campylobacter and Arcobacter type strains.</title>
        <authorList>
            <person name="Miller W.G."/>
            <person name="Yee E."/>
        </authorList>
    </citation>
    <scope>NUCLEOTIDE SEQUENCE [LARGE SCALE GENOMIC DNA]</scope>
    <source>
        <strain evidence="10 11">LMG 21996</strain>
    </source>
</reference>
<evidence type="ECO:0000256" key="3">
    <source>
        <dbReference type="ARBA" id="ARBA00022448"/>
    </source>
</evidence>
<gene>
    <name evidence="10" type="ORF">ACBT_0250</name>
</gene>
<dbReference type="Gene3D" id="3.30.70.1070">
    <property type="entry name" value="Sporulation related repeat"/>
    <property type="match status" value="1"/>
</dbReference>
<name>A0A7L5JM12_9BACT</name>
<proteinExistence type="inferred from homology"/>
<dbReference type="GO" id="GO:0015562">
    <property type="term" value="F:efflux transmembrane transporter activity"/>
    <property type="evidence" value="ECO:0007669"/>
    <property type="project" value="InterPro"/>
</dbReference>
<evidence type="ECO:0000256" key="1">
    <source>
        <dbReference type="ARBA" id="ARBA00004442"/>
    </source>
</evidence>
<dbReference type="InterPro" id="IPR007730">
    <property type="entry name" value="SPOR-like_dom"/>
</dbReference>
<comment type="subcellular location">
    <subcellularLocation>
        <location evidence="1">Cell outer membrane</location>
    </subcellularLocation>
</comment>
<dbReference type="KEGG" id="acib:ACBT_0250"/>
<evidence type="ECO:0000256" key="7">
    <source>
        <dbReference type="ARBA" id="ARBA00023237"/>
    </source>
</evidence>
<protein>
    <submittedName>
        <fullName evidence="10">Type I secretion system outer membrane protein, TolC family</fullName>
    </submittedName>
</protein>
<dbReference type="Proteomes" id="UP000509513">
    <property type="component" value="Chromosome"/>
</dbReference>
<dbReference type="Pfam" id="PF05036">
    <property type="entry name" value="SPOR"/>
    <property type="match status" value="1"/>
</dbReference>
<sequence length="605" mass="68872">MKKVYLSLLTSCFILVTSSLSAELDRVLDDVLTTNPLIKQKMSNYEQTVYDLKIAKSEYLPKLDYIGRLGYEKTLEQVGGANDDRGFNTYRNSLVLTQNLFNGLKTVNRVNYEEARVMAAAYNYVEQTNDVAFNVIRQYINVLKFKDLYNLEKENVGLTRAILEKTQSLSDAGSGSISDVEKVGASLQLAEFNLLTQENNLMDSQFNLARLTGKRIDKDELILPKFTFDLPKTKDEAVSHAIKFNPSIIVANHNIETAKAQLAQNKGKFAPTIDFELAYNLDKNTGGDEGHERNYSALIVYRQNLYNGQADYNSVKKSKVAINQEYEIQGDIKRQIIEGLELSWSAYTMLQKQIVFLTSYQEQSRITLELYKEEFETGTRSLIDLLTAEDDYISARNKLITANYDLLFAKYRVLDAMGELVNSIYKDSSLNYYKPVFANYENVTDGKVIDRTDLDKDGVKDQQDLCDNTSLGIKVDMFGCEREQKEQITETVPVPVTNSINNPQNSTSVDSDINKKSGFVINLATFSSKEEVDKFIKDADLSQNSKVLDYVTQEHKRQLYKVVSNFYESKKSAYEALSKMSVVVKENKPYIESVEKLRSSFKNYN</sequence>
<dbReference type="InterPro" id="IPR003423">
    <property type="entry name" value="OMP_efflux"/>
</dbReference>
<organism evidence="10 11">
    <name type="scientific">Aliarcobacter cibarius</name>
    <dbReference type="NCBI Taxonomy" id="255507"/>
    <lineage>
        <taxon>Bacteria</taxon>
        <taxon>Pseudomonadati</taxon>
        <taxon>Campylobacterota</taxon>
        <taxon>Epsilonproteobacteria</taxon>
        <taxon>Campylobacterales</taxon>
        <taxon>Arcobacteraceae</taxon>
        <taxon>Aliarcobacter</taxon>
    </lineage>
</organism>
<dbReference type="Gene3D" id="1.20.1600.10">
    <property type="entry name" value="Outer membrane efflux proteins (OEP)"/>
    <property type="match status" value="1"/>
</dbReference>
<keyword evidence="8" id="KW-0732">Signal</keyword>
<dbReference type="GO" id="GO:1990281">
    <property type="term" value="C:efflux pump complex"/>
    <property type="evidence" value="ECO:0007669"/>
    <property type="project" value="TreeGrafter"/>
</dbReference>
<feature type="signal peptide" evidence="8">
    <location>
        <begin position="1"/>
        <end position="22"/>
    </location>
</feature>
<evidence type="ECO:0000256" key="5">
    <source>
        <dbReference type="ARBA" id="ARBA00022692"/>
    </source>
</evidence>
<dbReference type="PANTHER" id="PTHR30026">
    <property type="entry name" value="OUTER MEMBRANE PROTEIN TOLC"/>
    <property type="match status" value="1"/>
</dbReference>
<dbReference type="InterPro" id="IPR051906">
    <property type="entry name" value="TolC-like"/>
</dbReference>
<evidence type="ECO:0000256" key="6">
    <source>
        <dbReference type="ARBA" id="ARBA00023136"/>
    </source>
</evidence>
<comment type="similarity">
    <text evidence="2">Belongs to the outer membrane factor (OMF) (TC 1.B.17) family.</text>
</comment>
<keyword evidence="7" id="KW-0998">Cell outer membrane</keyword>
<evidence type="ECO:0000256" key="2">
    <source>
        <dbReference type="ARBA" id="ARBA00007613"/>
    </source>
</evidence>
<keyword evidence="5" id="KW-0812">Transmembrane</keyword>
<evidence type="ECO:0000256" key="8">
    <source>
        <dbReference type="SAM" id="SignalP"/>
    </source>
</evidence>
<dbReference type="RefSeq" id="WP_024776250.1">
    <property type="nucleotide sequence ID" value="NZ_CP054051.1"/>
</dbReference>
<keyword evidence="6" id="KW-0472">Membrane</keyword>
<dbReference type="NCBIfam" id="TIGR01844">
    <property type="entry name" value="type_I_sec_TolC"/>
    <property type="match status" value="1"/>
</dbReference>
<dbReference type="SUPFAM" id="SSF56954">
    <property type="entry name" value="Outer membrane efflux proteins (OEP)"/>
    <property type="match status" value="1"/>
</dbReference>
<accession>A0A7L5JM12</accession>
<dbReference type="PANTHER" id="PTHR30026:SF22">
    <property type="entry name" value="OUTER MEMBRANE EFFLUX PROTEIN"/>
    <property type="match status" value="1"/>
</dbReference>
<feature type="domain" description="SPOR" evidence="9">
    <location>
        <begin position="516"/>
        <end position="588"/>
    </location>
</feature>
<dbReference type="AlphaFoldDB" id="A0A7L5JM12"/>